<gene>
    <name evidence="10" type="ORF">SLEP1_g30681</name>
</gene>
<evidence type="ECO:0000256" key="5">
    <source>
        <dbReference type="ARBA" id="ARBA00022692"/>
    </source>
</evidence>
<dbReference type="Proteomes" id="UP001054252">
    <property type="component" value="Unassembled WGS sequence"/>
</dbReference>
<dbReference type="EMBL" id="BPVZ01000055">
    <property type="protein sequence ID" value="GKV20582.1"/>
    <property type="molecule type" value="Genomic_DNA"/>
</dbReference>
<keyword evidence="4" id="KW-0762">Sugar transport</keyword>
<evidence type="ECO:0000313" key="11">
    <source>
        <dbReference type="Proteomes" id="UP001054252"/>
    </source>
</evidence>
<keyword evidence="11" id="KW-1185">Reference proteome</keyword>
<dbReference type="AlphaFoldDB" id="A0AAV5K8D4"/>
<keyword evidence="3" id="KW-0813">Transport</keyword>
<dbReference type="SUPFAM" id="SSF103473">
    <property type="entry name" value="MFS general substrate transporter"/>
    <property type="match status" value="1"/>
</dbReference>
<accession>A0AAV5K8D4</accession>
<feature type="compositionally biased region" description="Basic and acidic residues" evidence="8">
    <location>
        <begin position="13"/>
        <end position="29"/>
    </location>
</feature>
<dbReference type="InterPro" id="IPR020846">
    <property type="entry name" value="MFS_dom"/>
</dbReference>
<evidence type="ECO:0000256" key="7">
    <source>
        <dbReference type="ARBA" id="ARBA00023136"/>
    </source>
</evidence>
<comment type="similarity">
    <text evidence="2">Belongs to the major facilitator superfamily. Sugar transporter (TC 2.A.1.1) family.</text>
</comment>
<evidence type="ECO:0000256" key="6">
    <source>
        <dbReference type="ARBA" id="ARBA00022989"/>
    </source>
</evidence>
<dbReference type="Gene3D" id="1.20.1250.20">
    <property type="entry name" value="MFS general substrate transporter like domains"/>
    <property type="match status" value="1"/>
</dbReference>
<feature type="domain" description="Major facilitator superfamily (MFS) profile" evidence="9">
    <location>
        <begin position="39"/>
        <end position="123"/>
    </location>
</feature>
<comment type="subcellular location">
    <subcellularLocation>
        <location evidence="1">Membrane</location>
        <topology evidence="1">Multi-pass membrane protein</topology>
    </subcellularLocation>
</comment>
<reference evidence="10 11" key="1">
    <citation type="journal article" date="2021" name="Commun. Biol.">
        <title>The genome of Shorea leprosula (Dipterocarpaceae) highlights the ecological relevance of drought in aseasonal tropical rainforests.</title>
        <authorList>
            <person name="Ng K.K.S."/>
            <person name="Kobayashi M.J."/>
            <person name="Fawcett J.A."/>
            <person name="Hatakeyama M."/>
            <person name="Paape T."/>
            <person name="Ng C.H."/>
            <person name="Ang C.C."/>
            <person name="Tnah L.H."/>
            <person name="Lee C.T."/>
            <person name="Nishiyama T."/>
            <person name="Sese J."/>
            <person name="O'Brien M.J."/>
            <person name="Copetti D."/>
            <person name="Mohd Noor M.I."/>
            <person name="Ong R.C."/>
            <person name="Putra M."/>
            <person name="Sireger I.Z."/>
            <person name="Indrioko S."/>
            <person name="Kosugi Y."/>
            <person name="Izuno A."/>
            <person name="Isagi Y."/>
            <person name="Lee S.L."/>
            <person name="Shimizu K.K."/>
        </authorList>
    </citation>
    <scope>NUCLEOTIDE SEQUENCE [LARGE SCALE GENOMIC DNA]</scope>
    <source>
        <strain evidence="10">214</strain>
    </source>
</reference>
<evidence type="ECO:0000256" key="1">
    <source>
        <dbReference type="ARBA" id="ARBA00004141"/>
    </source>
</evidence>
<evidence type="ECO:0000256" key="4">
    <source>
        <dbReference type="ARBA" id="ARBA00022597"/>
    </source>
</evidence>
<evidence type="ECO:0000256" key="2">
    <source>
        <dbReference type="ARBA" id="ARBA00010992"/>
    </source>
</evidence>
<keyword evidence="6" id="KW-1133">Transmembrane helix</keyword>
<dbReference type="PROSITE" id="PS00216">
    <property type="entry name" value="SUGAR_TRANSPORT_1"/>
    <property type="match status" value="1"/>
</dbReference>
<dbReference type="PANTHER" id="PTHR48021">
    <property type="match status" value="1"/>
</dbReference>
<evidence type="ECO:0000256" key="3">
    <source>
        <dbReference type="ARBA" id="ARBA00022448"/>
    </source>
</evidence>
<evidence type="ECO:0000313" key="10">
    <source>
        <dbReference type="EMBL" id="GKV20582.1"/>
    </source>
</evidence>
<keyword evidence="5" id="KW-0812">Transmembrane</keyword>
<dbReference type="GO" id="GO:0016020">
    <property type="term" value="C:membrane"/>
    <property type="evidence" value="ECO:0007669"/>
    <property type="project" value="UniProtKB-SubCell"/>
</dbReference>
<organism evidence="10 11">
    <name type="scientific">Rubroshorea leprosula</name>
    <dbReference type="NCBI Taxonomy" id="152421"/>
    <lineage>
        <taxon>Eukaryota</taxon>
        <taxon>Viridiplantae</taxon>
        <taxon>Streptophyta</taxon>
        <taxon>Embryophyta</taxon>
        <taxon>Tracheophyta</taxon>
        <taxon>Spermatophyta</taxon>
        <taxon>Magnoliopsida</taxon>
        <taxon>eudicotyledons</taxon>
        <taxon>Gunneridae</taxon>
        <taxon>Pentapetalae</taxon>
        <taxon>rosids</taxon>
        <taxon>malvids</taxon>
        <taxon>Malvales</taxon>
        <taxon>Dipterocarpaceae</taxon>
        <taxon>Rubroshorea</taxon>
    </lineage>
</organism>
<proteinExistence type="inferred from homology"/>
<name>A0AAV5K8D4_9ROSI</name>
<dbReference type="GO" id="GO:0022857">
    <property type="term" value="F:transmembrane transporter activity"/>
    <property type="evidence" value="ECO:0007669"/>
    <property type="project" value="InterPro"/>
</dbReference>
<dbReference type="InterPro" id="IPR050549">
    <property type="entry name" value="MFS_Trehalose_Transporter"/>
</dbReference>
<dbReference type="InterPro" id="IPR005829">
    <property type="entry name" value="Sugar_transporter_CS"/>
</dbReference>
<evidence type="ECO:0000256" key="8">
    <source>
        <dbReference type="SAM" id="MobiDB-lite"/>
    </source>
</evidence>
<evidence type="ECO:0000259" key="9">
    <source>
        <dbReference type="PROSITE" id="PS50850"/>
    </source>
</evidence>
<keyword evidence="7" id="KW-0472">Membrane</keyword>
<protein>
    <recommendedName>
        <fullName evidence="9">Major facilitator superfamily (MFS) profile domain-containing protein</fullName>
    </recommendedName>
</protein>
<dbReference type="PROSITE" id="PS50850">
    <property type="entry name" value="MFS"/>
    <property type="match status" value="1"/>
</dbReference>
<comment type="caution">
    <text evidence="10">The sequence shown here is derived from an EMBL/GenBank/DDBJ whole genome shotgun (WGS) entry which is preliminary data.</text>
</comment>
<feature type="region of interest" description="Disordered" evidence="8">
    <location>
        <begin position="1"/>
        <end position="36"/>
    </location>
</feature>
<dbReference type="PANTHER" id="PTHR48021:SF16">
    <property type="entry name" value="MAJOR FACILITATOR SUPERFAMILY (MFS) PROFILE DOMAIN-CONTAINING PROTEIN"/>
    <property type="match status" value="1"/>
</dbReference>
<dbReference type="InterPro" id="IPR036259">
    <property type="entry name" value="MFS_trans_sf"/>
</dbReference>
<sequence>MEERSVTRSLLHGPEKLENNDECSSHEYYGDPSSQSSPITLMVVFSTFISIARSYIYGSVAAYTSPVESEIISDLDLSLAEYSVFGSMLTTGGILGATFSGKLADLAGRRRAMWASDSFCIIG</sequence>